<dbReference type="InterPro" id="IPR010699">
    <property type="entry name" value="DUF1275"/>
</dbReference>
<feature type="transmembrane region" description="Helical" evidence="1">
    <location>
        <begin position="96"/>
        <end position="115"/>
    </location>
</feature>
<feature type="transmembrane region" description="Helical" evidence="1">
    <location>
        <begin position="203"/>
        <end position="221"/>
    </location>
</feature>
<keyword evidence="1" id="KW-0812">Transmembrane</keyword>
<accession>A0A844FC09</accession>
<keyword evidence="1" id="KW-1133">Transmembrane helix</keyword>
<evidence type="ECO:0000256" key="1">
    <source>
        <dbReference type="SAM" id="Phobius"/>
    </source>
</evidence>
<comment type="caution">
    <text evidence="2">The sequence shown here is derived from an EMBL/GenBank/DDBJ whole genome shotgun (WGS) entry which is preliminary data.</text>
</comment>
<feature type="transmembrane region" description="Helical" evidence="1">
    <location>
        <begin position="64"/>
        <end position="84"/>
    </location>
</feature>
<reference evidence="2 3" key="1">
    <citation type="submission" date="2019-08" db="EMBL/GenBank/DDBJ databases">
        <title>In-depth cultivation of the pig gut microbiome towards novel bacterial diversity and tailored functional studies.</title>
        <authorList>
            <person name="Wylensek D."/>
            <person name="Hitch T.C.A."/>
            <person name="Clavel T."/>
        </authorList>
    </citation>
    <scope>NUCLEOTIDE SEQUENCE [LARGE SCALE GENOMIC DNA]</scope>
    <source>
        <strain evidence="2 3">BL-389-WT-3D</strain>
    </source>
</reference>
<keyword evidence="1" id="KW-0472">Membrane</keyword>
<dbReference type="PANTHER" id="PTHR37314">
    <property type="entry name" value="SLR0142 PROTEIN"/>
    <property type="match status" value="1"/>
</dbReference>
<organism evidence="2 3">
    <name type="scientific">Clostridium scindens (strain JCM 10418 / VPI 12708)</name>
    <dbReference type="NCBI Taxonomy" id="29347"/>
    <lineage>
        <taxon>Bacteria</taxon>
        <taxon>Bacillati</taxon>
        <taxon>Bacillota</taxon>
        <taxon>Clostridia</taxon>
        <taxon>Lachnospirales</taxon>
        <taxon>Lachnospiraceae</taxon>
    </lineage>
</organism>
<proteinExistence type="predicted"/>
<protein>
    <submittedName>
        <fullName evidence="2">DUF1275 domain-containing protein</fullName>
    </submittedName>
</protein>
<dbReference type="EMBL" id="VUMB01000013">
    <property type="protein sequence ID" value="MSS40284.1"/>
    <property type="molecule type" value="Genomic_DNA"/>
</dbReference>
<evidence type="ECO:0000313" key="2">
    <source>
        <dbReference type="EMBL" id="MSS40284.1"/>
    </source>
</evidence>
<name>A0A844FC09_CLOSV</name>
<feature type="transmembrane region" description="Helical" evidence="1">
    <location>
        <begin position="21"/>
        <end position="44"/>
    </location>
</feature>
<dbReference type="AlphaFoldDB" id="A0A844FC09"/>
<gene>
    <name evidence="2" type="ORF">FYJ37_07955</name>
</gene>
<dbReference type="Proteomes" id="UP000462363">
    <property type="component" value="Unassembled WGS sequence"/>
</dbReference>
<dbReference type="Pfam" id="PF06912">
    <property type="entry name" value="DUF1275"/>
    <property type="match status" value="1"/>
</dbReference>
<sequence>MEREQEITAIPIHETFRVAALLAVVGGFLDAYTYILRGGVFANAQTGNIVLLGVHMADGDYRQALYYVVPIIAFSIGVFITEVLKKYFSSREFAMYEHWIIAIEVLLLLIIGFIPPSMPDGVVNVTISFVCSLQVNSFRKIKNLPYATTMCTGNLRSGTEKLFRCLINKEQGTGLEAAHYFGIIALFILGAMLGTVMSGMLGIKSIWFCCCLLAIVFTAMWRN</sequence>
<feature type="transmembrane region" description="Helical" evidence="1">
    <location>
        <begin position="177"/>
        <end position="197"/>
    </location>
</feature>
<dbReference type="GeneID" id="62694300"/>
<dbReference type="RefSeq" id="WP_004608316.1">
    <property type="nucleotide sequence ID" value="NZ_AP025569.1"/>
</dbReference>
<evidence type="ECO:0000313" key="3">
    <source>
        <dbReference type="Proteomes" id="UP000462363"/>
    </source>
</evidence>
<dbReference type="PANTHER" id="PTHR37314:SF4">
    <property type="entry name" value="UPF0700 TRANSMEMBRANE PROTEIN YOAK"/>
    <property type="match status" value="1"/>
</dbReference>